<sequence length="266" mass="29323">MAELARRQTLIGLLPELPLSSPPPHPQHSGISRRQLGGDCLRKTFKFDNHPHDWHVFSISALIRRHRLLQIPIDPLYLLLPARIVSRLDCSPGPSHHTYSPNAASLQSFPSVLRISISPQIRTRTVPHPAWPSTVSRTAFPLFSPSNLTLPPSLTQSECTHVIPAQPPNPAAVLRAVAVQTHPGIEQWPLDLHASSGLFPPPQSYTFPPFQPKKTNTLVINWPSSIPQQSTHPVYPPPIGSRSQPQPANQPSQDIVISPSGPQTIR</sequence>
<dbReference type="Proteomes" id="UP001164743">
    <property type="component" value="Chromosome 3A"/>
</dbReference>
<protein>
    <submittedName>
        <fullName evidence="2">Uncharacterized protein</fullName>
    </submittedName>
</protein>
<proteinExistence type="predicted"/>
<name>A0ABY7CDK4_9BASI</name>
<evidence type="ECO:0000313" key="3">
    <source>
        <dbReference type="Proteomes" id="UP001164743"/>
    </source>
</evidence>
<dbReference type="RefSeq" id="XP_053018856.1">
    <property type="nucleotide sequence ID" value="XM_053167661.1"/>
</dbReference>
<gene>
    <name evidence="2" type="ORF">PtA15_3A670</name>
</gene>
<accession>A0ABY7CDK4</accession>
<dbReference type="GeneID" id="77808556"/>
<feature type="compositionally biased region" description="Polar residues" evidence="1">
    <location>
        <begin position="241"/>
        <end position="266"/>
    </location>
</feature>
<feature type="region of interest" description="Disordered" evidence="1">
    <location>
        <begin position="15"/>
        <end position="34"/>
    </location>
</feature>
<dbReference type="EMBL" id="CP110423">
    <property type="protein sequence ID" value="WAQ83301.1"/>
    <property type="molecule type" value="Genomic_DNA"/>
</dbReference>
<reference evidence="2" key="1">
    <citation type="submission" date="2022-10" db="EMBL/GenBank/DDBJ databases">
        <title>Puccinia triticina Genome sequencing and assembly.</title>
        <authorList>
            <person name="Li C."/>
        </authorList>
    </citation>
    <scope>NUCLEOTIDE SEQUENCE</scope>
    <source>
        <strain evidence="2">Pt15</strain>
    </source>
</reference>
<keyword evidence="3" id="KW-1185">Reference proteome</keyword>
<evidence type="ECO:0000256" key="1">
    <source>
        <dbReference type="SAM" id="MobiDB-lite"/>
    </source>
</evidence>
<feature type="region of interest" description="Disordered" evidence="1">
    <location>
        <begin position="225"/>
        <end position="266"/>
    </location>
</feature>
<organism evidence="2 3">
    <name type="scientific">Puccinia triticina</name>
    <dbReference type="NCBI Taxonomy" id="208348"/>
    <lineage>
        <taxon>Eukaryota</taxon>
        <taxon>Fungi</taxon>
        <taxon>Dikarya</taxon>
        <taxon>Basidiomycota</taxon>
        <taxon>Pucciniomycotina</taxon>
        <taxon>Pucciniomycetes</taxon>
        <taxon>Pucciniales</taxon>
        <taxon>Pucciniaceae</taxon>
        <taxon>Puccinia</taxon>
    </lineage>
</organism>
<evidence type="ECO:0000313" key="2">
    <source>
        <dbReference type="EMBL" id="WAQ83301.1"/>
    </source>
</evidence>